<keyword evidence="3" id="KW-0677">Repeat</keyword>
<name>A0ABQ9W3R2_SAGOE</name>
<evidence type="ECO:0000256" key="4">
    <source>
        <dbReference type="ARBA" id="ARBA00022803"/>
    </source>
</evidence>
<protein>
    <recommendedName>
        <fullName evidence="5">Tetratricopeptide repeat protein 29</fullName>
    </recommendedName>
</protein>
<keyword evidence="8" id="KW-1185">Reference proteome</keyword>
<keyword evidence="4" id="KW-0802">TPR repeat</keyword>
<dbReference type="Proteomes" id="UP001266305">
    <property type="component" value="Unassembled WGS sequence"/>
</dbReference>
<keyword evidence="2" id="KW-0963">Cytoplasm</keyword>
<evidence type="ECO:0000256" key="3">
    <source>
        <dbReference type="ARBA" id="ARBA00022737"/>
    </source>
</evidence>
<dbReference type="PANTHER" id="PTHR46630:SF1">
    <property type="entry name" value="TETRATRICOPEPTIDE REPEAT PROTEIN 29"/>
    <property type="match status" value="1"/>
</dbReference>
<organism evidence="7 8">
    <name type="scientific">Saguinus oedipus</name>
    <name type="common">Cotton-top tamarin</name>
    <name type="synonym">Oedipomidas oedipus</name>
    <dbReference type="NCBI Taxonomy" id="9490"/>
    <lineage>
        <taxon>Eukaryota</taxon>
        <taxon>Metazoa</taxon>
        <taxon>Chordata</taxon>
        <taxon>Craniata</taxon>
        <taxon>Vertebrata</taxon>
        <taxon>Euteleostomi</taxon>
        <taxon>Mammalia</taxon>
        <taxon>Eutheria</taxon>
        <taxon>Euarchontoglires</taxon>
        <taxon>Primates</taxon>
        <taxon>Haplorrhini</taxon>
        <taxon>Platyrrhini</taxon>
        <taxon>Cebidae</taxon>
        <taxon>Callitrichinae</taxon>
        <taxon>Saguinus</taxon>
    </lineage>
</organism>
<gene>
    <name evidence="7" type="primary">TTC29_2</name>
    <name evidence="7" type="ORF">P7K49_006918</name>
</gene>
<evidence type="ECO:0000256" key="2">
    <source>
        <dbReference type="ARBA" id="ARBA00022490"/>
    </source>
</evidence>
<evidence type="ECO:0000256" key="5">
    <source>
        <dbReference type="ARBA" id="ARBA00040665"/>
    </source>
</evidence>
<comment type="subcellular location">
    <subcellularLocation>
        <location evidence="1">Cytoplasm</location>
    </subcellularLocation>
</comment>
<dbReference type="SUPFAM" id="SSF48452">
    <property type="entry name" value="TPR-like"/>
    <property type="match status" value="1"/>
</dbReference>
<dbReference type="InterPro" id="IPR011990">
    <property type="entry name" value="TPR-like_helical_dom_sf"/>
</dbReference>
<dbReference type="InterPro" id="IPR051476">
    <property type="entry name" value="Bac_ResReg_Asp_Phosphatase"/>
</dbReference>
<sequence length="185" mass="20838">MGVGSHVHLTCNRVCDSSDLFTGWNGPFYTQPLAFCHESLMLLMLCPTSHVGLGAYSSTSQLLEAAEHYEAFHQLTQGRIWKDETGRFLNLLACESLLRTYRLLSDKMLENKEYKQAIKILIKASEIAKEGSDKKMEGEACYYLGLAHLAAEEYDLALTLMMRIQQCFVSDTLGSMETNQKHTSL</sequence>
<reference evidence="7 8" key="1">
    <citation type="submission" date="2023-05" db="EMBL/GenBank/DDBJ databases">
        <title>B98-5 Cell Line De Novo Hybrid Assembly: An Optical Mapping Approach.</title>
        <authorList>
            <person name="Kananen K."/>
            <person name="Auerbach J.A."/>
            <person name="Kautto E."/>
            <person name="Blachly J.S."/>
        </authorList>
    </citation>
    <scope>NUCLEOTIDE SEQUENCE [LARGE SCALE GENOMIC DNA]</scope>
    <source>
        <strain evidence="7">B95-8</strain>
        <tissue evidence="7">Cell line</tissue>
    </source>
</reference>
<evidence type="ECO:0000256" key="6">
    <source>
        <dbReference type="ARBA" id="ARBA00044739"/>
    </source>
</evidence>
<evidence type="ECO:0000256" key="1">
    <source>
        <dbReference type="ARBA" id="ARBA00004496"/>
    </source>
</evidence>
<dbReference type="PANTHER" id="PTHR46630">
    <property type="entry name" value="TETRATRICOPEPTIDE REPEAT PROTEIN 29"/>
    <property type="match status" value="1"/>
</dbReference>
<dbReference type="Gene3D" id="1.25.40.10">
    <property type="entry name" value="Tetratricopeptide repeat domain"/>
    <property type="match status" value="1"/>
</dbReference>
<proteinExistence type="predicted"/>
<evidence type="ECO:0000313" key="8">
    <source>
        <dbReference type="Proteomes" id="UP001266305"/>
    </source>
</evidence>
<dbReference type="EMBL" id="JASSZA010000003">
    <property type="protein sequence ID" value="KAK2116292.1"/>
    <property type="molecule type" value="Genomic_DNA"/>
</dbReference>
<comment type="function">
    <text evidence="6">Axonemal protein which is implicated in axonemal and/or peri-axonemal structure assembly and regulates flagellum assembly and beating and therefore sperm motility.</text>
</comment>
<evidence type="ECO:0000313" key="7">
    <source>
        <dbReference type="EMBL" id="KAK2116292.1"/>
    </source>
</evidence>
<accession>A0ABQ9W3R2</accession>
<comment type="caution">
    <text evidence="7">The sequence shown here is derived from an EMBL/GenBank/DDBJ whole genome shotgun (WGS) entry which is preliminary data.</text>
</comment>